<dbReference type="Gene3D" id="1.10.10.1590">
    <property type="entry name" value="NADH-quinone oxidoreductase subunit E"/>
    <property type="match status" value="1"/>
</dbReference>
<dbReference type="FunFam" id="1.10.10.1590:FF:000001">
    <property type="entry name" value="NADH-quinone oxidoreductase subunit E"/>
    <property type="match status" value="1"/>
</dbReference>
<feature type="binding site" evidence="7">
    <location>
        <position position="85"/>
    </location>
    <ligand>
        <name>[2Fe-2S] cluster</name>
        <dbReference type="ChEBI" id="CHEBI:190135"/>
    </ligand>
</feature>
<comment type="similarity">
    <text evidence="1">Belongs to the complex I 24 kDa subunit family.</text>
</comment>
<keyword evidence="5 7" id="KW-0411">Iron-sulfur</keyword>
<evidence type="ECO:0000256" key="6">
    <source>
        <dbReference type="ARBA" id="ARBA00034078"/>
    </source>
</evidence>
<evidence type="ECO:0000313" key="8">
    <source>
        <dbReference type="EMBL" id="GAF25053.1"/>
    </source>
</evidence>
<dbReference type="PANTHER" id="PTHR43342:SF1">
    <property type="entry name" value="BIFURCATING [FEFE] HYDROGENASE GAMMA SUBUNIT"/>
    <property type="match status" value="1"/>
</dbReference>
<evidence type="ECO:0000256" key="7">
    <source>
        <dbReference type="PIRSR" id="PIRSR000216-1"/>
    </source>
</evidence>
<dbReference type="FunFam" id="3.40.30.10:FF:000015">
    <property type="entry name" value="NADH-quinone oxidoreductase subunit E"/>
    <property type="match status" value="1"/>
</dbReference>
<dbReference type="CDD" id="cd03064">
    <property type="entry name" value="TRX_Fd_NuoE"/>
    <property type="match status" value="1"/>
</dbReference>
<keyword evidence="4 7" id="KW-0408">Iron</keyword>
<keyword evidence="8" id="KW-0830">Ubiquinone</keyword>
<dbReference type="NCBIfam" id="TIGR01958">
    <property type="entry name" value="nuoE_fam"/>
    <property type="match status" value="1"/>
</dbReference>
<comment type="cofactor">
    <cofactor evidence="7">
        <name>[2Fe-2S] cluster</name>
        <dbReference type="ChEBI" id="CHEBI:190135"/>
    </cofactor>
    <text evidence="7">Binds 1 [2Fe-2S] cluster.</text>
</comment>
<evidence type="ECO:0000256" key="5">
    <source>
        <dbReference type="ARBA" id="ARBA00023014"/>
    </source>
</evidence>
<reference evidence="8" key="1">
    <citation type="journal article" date="2014" name="Gene">
        <title>Genome-guided analysis of transformation efficiency and carbon dioxide assimilation by Moorella thermoacetica Y72.</title>
        <authorList>
            <person name="Tsukahara K."/>
            <person name="Kita A."/>
            <person name="Nakashimada Y."/>
            <person name="Hoshino T."/>
            <person name="Murakami K."/>
        </authorList>
    </citation>
    <scope>NUCLEOTIDE SEQUENCE [LARGE SCALE GENOMIC DNA]</scope>
    <source>
        <strain evidence="8">Y72</strain>
    </source>
</reference>
<accession>A0A0S6UA48</accession>
<gene>
    <name evidence="8" type="ORF">MTY_0382</name>
</gene>
<evidence type="ECO:0000256" key="1">
    <source>
        <dbReference type="ARBA" id="ARBA00010643"/>
    </source>
</evidence>
<dbReference type="InterPro" id="IPR041921">
    <property type="entry name" value="NuoE_N"/>
</dbReference>
<keyword evidence="2 7" id="KW-0001">2Fe-2S</keyword>
<sequence>MGSRREVQPMPAETIKQIVARYQEEKGALIPVLQATQEALGYLPPEALKEIAAAMDLPLSTVYSVVTFYAQFHLQPRGRHVIHVCQGTACHIRGGNRILNRIKELLQIDAGETTPDLRFTLEPVACLGACALAPVMSISGDTYGHLKPDMIAGILEKYQ</sequence>
<dbReference type="GO" id="GO:0051537">
    <property type="term" value="F:2 iron, 2 sulfur cluster binding"/>
    <property type="evidence" value="ECO:0007669"/>
    <property type="project" value="UniProtKB-KW"/>
</dbReference>
<dbReference type="GO" id="GO:0016491">
    <property type="term" value="F:oxidoreductase activity"/>
    <property type="evidence" value="ECO:0007669"/>
    <property type="project" value="InterPro"/>
</dbReference>
<comment type="cofactor">
    <cofactor evidence="6">
        <name>[2Fe-2S] cluster</name>
        <dbReference type="ChEBI" id="CHEBI:190135"/>
    </cofactor>
</comment>
<dbReference type="InterPro" id="IPR042128">
    <property type="entry name" value="NuoE_dom"/>
</dbReference>
<dbReference type="InterPro" id="IPR036249">
    <property type="entry name" value="Thioredoxin-like_sf"/>
</dbReference>
<dbReference type="InterPro" id="IPR028431">
    <property type="entry name" value="NADP_DH_HndA-like"/>
</dbReference>
<dbReference type="PROSITE" id="PS01099">
    <property type="entry name" value="COMPLEX1_24K"/>
    <property type="match status" value="1"/>
</dbReference>
<proteinExistence type="inferred from homology"/>
<evidence type="ECO:0000256" key="2">
    <source>
        <dbReference type="ARBA" id="ARBA00022714"/>
    </source>
</evidence>
<feature type="binding site" evidence="7">
    <location>
        <position position="126"/>
    </location>
    <ligand>
        <name>[2Fe-2S] cluster</name>
        <dbReference type="ChEBI" id="CHEBI:190135"/>
    </ligand>
</feature>
<dbReference type="AlphaFoldDB" id="A0A0S6UA48"/>
<evidence type="ECO:0000256" key="3">
    <source>
        <dbReference type="ARBA" id="ARBA00022723"/>
    </source>
</evidence>
<feature type="binding site" evidence="7">
    <location>
        <position position="130"/>
    </location>
    <ligand>
        <name>[2Fe-2S] cluster</name>
        <dbReference type="ChEBI" id="CHEBI:190135"/>
    </ligand>
</feature>
<dbReference type="SUPFAM" id="SSF52833">
    <property type="entry name" value="Thioredoxin-like"/>
    <property type="match status" value="1"/>
</dbReference>
<dbReference type="InterPro" id="IPR002023">
    <property type="entry name" value="NuoE-like"/>
</dbReference>
<feature type="binding site" evidence="7">
    <location>
        <position position="90"/>
    </location>
    <ligand>
        <name>[2Fe-2S] cluster</name>
        <dbReference type="ChEBI" id="CHEBI:190135"/>
    </ligand>
</feature>
<dbReference type="Gene3D" id="3.40.30.10">
    <property type="entry name" value="Glutaredoxin"/>
    <property type="match status" value="1"/>
</dbReference>
<keyword evidence="3 7" id="KW-0479">Metal-binding</keyword>
<dbReference type="PIRSF" id="PIRSF000216">
    <property type="entry name" value="NADH_DH_24kDa"/>
    <property type="match status" value="1"/>
</dbReference>
<dbReference type="PANTHER" id="PTHR43342">
    <property type="entry name" value="NADH-QUINONE OXIDOREDUCTASE, E SUBUNIT"/>
    <property type="match status" value="1"/>
</dbReference>
<protein>
    <submittedName>
        <fullName evidence="8">NADH:ubiquinone oxidoreductase 24 kD subunit</fullName>
    </submittedName>
</protein>
<dbReference type="NCBIfam" id="NF005722">
    <property type="entry name" value="PRK07539.1-2"/>
    <property type="match status" value="1"/>
</dbReference>
<name>A0A0S6UA48_NEOTH</name>
<dbReference type="EMBL" id="DF238840">
    <property type="protein sequence ID" value="GAF25053.1"/>
    <property type="molecule type" value="Genomic_DNA"/>
</dbReference>
<dbReference type="GO" id="GO:0046872">
    <property type="term" value="F:metal ion binding"/>
    <property type="evidence" value="ECO:0007669"/>
    <property type="project" value="UniProtKB-KW"/>
</dbReference>
<evidence type="ECO:0000256" key="4">
    <source>
        <dbReference type="ARBA" id="ARBA00023004"/>
    </source>
</evidence>
<organism evidence="8">
    <name type="scientific">Moorella thermoacetica Y72</name>
    <dbReference type="NCBI Taxonomy" id="1325331"/>
    <lineage>
        <taxon>Bacteria</taxon>
        <taxon>Bacillati</taxon>
        <taxon>Bacillota</taxon>
        <taxon>Clostridia</taxon>
        <taxon>Neomoorellales</taxon>
        <taxon>Neomoorellaceae</taxon>
        <taxon>Neomoorella</taxon>
    </lineage>
</organism>
<dbReference type="Pfam" id="PF01257">
    <property type="entry name" value="2Fe-2S_thioredx"/>
    <property type="match status" value="1"/>
</dbReference>
<dbReference type="Proteomes" id="UP000063718">
    <property type="component" value="Unassembled WGS sequence"/>
</dbReference>